<evidence type="ECO:0000256" key="2">
    <source>
        <dbReference type="SAM" id="Coils"/>
    </source>
</evidence>
<dbReference type="SUPFAM" id="SSF111369">
    <property type="entry name" value="HlyD-like secretion proteins"/>
    <property type="match status" value="2"/>
</dbReference>
<feature type="domain" description="Multidrug resistance protein MdtA-like barrel-sandwich hybrid" evidence="3">
    <location>
        <begin position="77"/>
        <end position="261"/>
    </location>
</feature>
<dbReference type="PANTHER" id="PTHR30469">
    <property type="entry name" value="MULTIDRUG RESISTANCE PROTEIN MDTA"/>
    <property type="match status" value="1"/>
</dbReference>
<feature type="coiled-coil region" evidence="2">
    <location>
        <begin position="119"/>
        <end position="164"/>
    </location>
</feature>
<keyword evidence="5" id="KW-1185">Reference proteome</keyword>
<evidence type="ECO:0000313" key="5">
    <source>
        <dbReference type="Proteomes" id="UP000092565"/>
    </source>
</evidence>
<dbReference type="NCBIfam" id="TIGR01730">
    <property type="entry name" value="RND_mfp"/>
    <property type="match status" value="1"/>
</dbReference>
<dbReference type="Gene3D" id="2.40.30.170">
    <property type="match status" value="1"/>
</dbReference>
<dbReference type="AlphaFoldDB" id="A0A1B0ZU04"/>
<feature type="coiled-coil region" evidence="2">
    <location>
        <begin position="199"/>
        <end position="233"/>
    </location>
</feature>
<dbReference type="GO" id="GO:0015562">
    <property type="term" value="F:efflux transmembrane transporter activity"/>
    <property type="evidence" value="ECO:0007669"/>
    <property type="project" value="TreeGrafter"/>
</dbReference>
<evidence type="ECO:0000259" key="3">
    <source>
        <dbReference type="Pfam" id="PF25917"/>
    </source>
</evidence>
<dbReference type="Proteomes" id="UP000092565">
    <property type="component" value="Chromosome"/>
</dbReference>
<dbReference type="RefSeq" id="WP_065272462.1">
    <property type="nucleotide sequence ID" value="NZ_CP015124.1"/>
</dbReference>
<sequence length="489" mass="52159">MRFLRHSLTGLFLTAAMLGLLLYAGWLVMGAVQARLNAEPRTPPARERVFAVRVVSADVQTIAPELIAFGRIDSRRTLELRTALAGRVIHLSENFEEGGRVEEGALLVQIDPADAQAALDRAEADMMDARAEERDAGRALILANDELEAAQDQAELRGKAYQRQLDLEERGVGTTATVETAALAAAQARQAVISRRQAISQAEARVDQAKTRVARAEIALETAQRDLEDTTISAAFSGTLQAVSLVEGRLVSANEKLAELVDADRLEVAFRVSTLQYARLLDDAGHLIEAPVRVTLDAAGAALSATGQLSRVSGAAGDGQTGRLVYARLDAAPGFKPGDFVTVSVTEPPVENVVRVPASALGSDGAVLLLGAEDRLEALPVELVRRQGDAVLIRGEGLAGREIVTGRTPLLGAGIRVRPLRIDAKAEIAPEAAGPELIELTEDRRARLVALVEGNARMPEEARKRVLAQLSETAVPAQLVNRIEARKGG</sequence>
<dbReference type="Gene3D" id="2.40.50.100">
    <property type="match status" value="2"/>
</dbReference>
<dbReference type="Pfam" id="PF25917">
    <property type="entry name" value="BSH_RND"/>
    <property type="match status" value="1"/>
</dbReference>
<evidence type="ECO:0000256" key="1">
    <source>
        <dbReference type="ARBA" id="ARBA00009477"/>
    </source>
</evidence>
<reference evidence="4 5" key="1">
    <citation type="submission" date="2016-04" db="EMBL/GenBank/DDBJ databases">
        <authorList>
            <person name="Evans L.H."/>
            <person name="Alamgir A."/>
            <person name="Owens N."/>
            <person name="Weber N.D."/>
            <person name="Virtaneva K."/>
            <person name="Barbian K."/>
            <person name="Babar A."/>
            <person name="Rosenke K."/>
        </authorList>
    </citation>
    <scope>NUCLEOTIDE SEQUENCE [LARGE SCALE GENOMIC DNA]</scope>
    <source>
        <strain evidence="4 5">JL2886</strain>
    </source>
</reference>
<dbReference type="InterPro" id="IPR058625">
    <property type="entry name" value="MdtA-like_BSH"/>
</dbReference>
<accession>A0A1B0ZU04</accession>
<name>A0A1B0ZU04_9RHOB</name>
<dbReference type="InterPro" id="IPR006143">
    <property type="entry name" value="RND_pump_MFP"/>
</dbReference>
<protein>
    <submittedName>
        <fullName evidence="4">Hemolysin D</fullName>
    </submittedName>
</protein>
<dbReference type="PANTHER" id="PTHR30469:SF15">
    <property type="entry name" value="HLYD FAMILY OF SECRETION PROTEINS"/>
    <property type="match status" value="1"/>
</dbReference>
<dbReference type="OrthoDB" id="7626141at2"/>
<organism evidence="4 5">
    <name type="scientific">Phaeobacter gallaeciensis</name>
    <dbReference type="NCBI Taxonomy" id="60890"/>
    <lineage>
        <taxon>Bacteria</taxon>
        <taxon>Pseudomonadati</taxon>
        <taxon>Pseudomonadota</taxon>
        <taxon>Alphaproteobacteria</taxon>
        <taxon>Rhodobacterales</taxon>
        <taxon>Roseobacteraceae</taxon>
        <taxon>Phaeobacter</taxon>
    </lineage>
</organism>
<dbReference type="Gene3D" id="1.10.287.470">
    <property type="entry name" value="Helix hairpin bin"/>
    <property type="match status" value="1"/>
</dbReference>
<dbReference type="GO" id="GO:1990281">
    <property type="term" value="C:efflux pump complex"/>
    <property type="evidence" value="ECO:0007669"/>
    <property type="project" value="TreeGrafter"/>
</dbReference>
<keyword evidence="2" id="KW-0175">Coiled coil</keyword>
<proteinExistence type="inferred from homology"/>
<evidence type="ECO:0000313" key="4">
    <source>
        <dbReference type="EMBL" id="ANP37672.1"/>
    </source>
</evidence>
<gene>
    <name evidence="4" type="ORF">JL2886_02786</name>
</gene>
<dbReference type="Gene3D" id="2.40.420.20">
    <property type="match status" value="1"/>
</dbReference>
<dbReference type="PATRIC" id="fig|60890.4.peg.2714"/>
<comment type="similarity">
    <text evidence="1">Belongs to the membrane fusion protein (MFP) (TC 8.A.1) family.</text>
</comment>
<dbReference type="EMBL" id="CP015124">
    <property type="protein sequence ID" value="ANP37672.1"/>
    <property type="molecule type" value="Genomic_DNA"/>
</dbReference>